<feature type="compositionally biased region" description="Polar residues" evidence="2">
    <location>
        <begin position="873"/>
        <end position="883"/>
    </location>
</feature>
<comment type="caution">
    <text evidence="4">The sequence shown here is derived from an EMBL/GenBank/DDBJ whole genome shotgun (WGS) entry which is preliminary data.</text>
</comment>
<feature type="region of interest" description="Disordered" evidence="2">
    <location>
        <begin position="315"/>
        <end position="374"/>
    </location>
</feature>
<evidence type="ECO:0000313" key="4">
    <source>
        <dbReference type="EMBL" id="PWW77178.1"/>
    </source>
</evidence>
<feature type="compositionally biased region" description="Polar residues" evidence="2">
    <location>
        <begin position="966"/>
        <end position="976"/>
    </location>
</feature>
<feature type="compositionally biased region" description="Low complexity" evidence="2">
    <location>
        <begin position="884"/>
        <end position="898"/>
    </location>
</feature>
<accession>A0A317SS36</accession>
<organism evidence="4 5">
    <name type="scientific">Tuber magnatum</name>
    <name type="common">white Piedmont truffle</name>
    <dbReference type="NCBI Taxonomy" id="42249"/>
    <lineage>
        <taxon>Eukaryota</taxon>
        <taxon>Fungi</taxon>
        <taxon>Dikarya</taxon>
        <taxon>Ascomycota</taxon>
        <taxon>Pezizomycotina</taxon>
        <taxon>Pezizomycetes</taxon>
        <taxon>Pezizales</taxon>
        <taxon>Tuberaceae</taxon>
        <taxon>Tuber</taxon>
    </lineage>
</organism>
<evidence type="ECO:0000259" key="3">
    <source>
        <dbReference type="Pfam" id="PF12814"/>
    </source>
</evidence>
<dbReference type="STRING" id="42249.A0A317SS36"/>
<feature type="region of interest" description="Disordered" evidence="2">
    <location>
        <begin position="1337"/>
        <end position="1395"/>
    </location>
</feature>
<dbReference type="GO" id="GO:0005543">
    <property type="term" value="F:phospholipid binding"/>
    <property type="evidence" value="ECO:0007669"/>
    <property type="project" value="InterPro"/>
</dbReference>
<name>A0A317SS36_9PEZI</name>
<gene>
    <name evidence="4" type="ORF">C7212DRAFT_293301</name>
</gene>
<dbReference type="GO" id="GO:0000226">
    <property type="term" value="P:microtubule cytoskeleton organization"/>
    <property type="evidence" value="ECO:0007669"/>
    <property type="project" value="TreeGrafter"/>
</dbReference>
<dbReference type="EMBL" id="PYWC01000026">
    <property type="protein sequence ID" value="PWW77178.1"/>
    <property type="molecule type" value="Genomic_DNA"/>
</dbReference>
<evidence type="ECO:0000313" key="5">
    <source>
        <dbReference type="Proteomes" id="UP000246991"/>
    </source>
</evidence>
<dbReference type="InterPro" id="IPR024774">
    <property type="entry name" value="PH_dom-Mcp5-type"/>
</dbReference>
<feature type="domain" description="Pleckstrin homology" evidence="3">
    <location>
        <begin position="986"/>
        <end position="1128"/>
    </location>
</feature>
<dbReference type="InterPro" id="IPR053005">
    <property type="entry name" value="Nuclear_Pos-Cytoskel_Interact"/>
</dbReference>
<feature type="region of interest" description="Disordered" evidence="2">
    <location>
        <begin position="190"/>
        <end position="218"/>
    </location>
</feature>
<dbReference type="OrthoDB" id="2149224at2759"/>
<evidence type="ECO:0000256" key="1">
    <source>
        <dbReference type="SAM" id="Coils"/>
    </source>
</evidence>
<dbReference type="PANTHER" id="PTHR28190">
    <property type="entry name" value="NUCLEAR MIGRATION PROTEIN NUM1"/>
    <property type="match status" value="1"/>
</dbReference>
<feature type="region of interest" description="Disordered" evidence="2">
    <location>
        <begin position="661"/>
        <end position="723"/>
    </location>
</feature>
<feature type="compositionally biased region" description="Pro residues" evidence="2">
    <location>
        <begin position="1155"/>
        <end position="1168"/>
    </location>
</feature>
<dbReference type="GO" id="GO:0005739">
    <property type="term" value="C:mitochondrion"/>
    <property type="evidence" value="ECO:0007669"/>
    <property type="project" value="TreeGrafter"/>
</dbReference>
<protein>
    <recommendedName>
        <fullName evidence="3">Pleckstrin homology domain-containing protein</fullName>
    </recommendedName>
</protein>
<sequence>MDDRFLPGGAFSEMDVDDTDYATEAPLPSPVGTPYRTPLLSRHTSRRTTPSPSPSPSPYPLSSSPPTTNGRASPLHRMSMSHHHDTFDDTISILDPRRFTPTLHANLVAEILSLRRDLESKASLIDTLEHDLSAARSEYETATASAATAQREARDVKRQLARVENDGAVEAVAKERDEAVEAVAELKRQVERQTKSRRSAEEELERQKTIAERDREEWVDSKRVLERRAHVAEGRLKALLDELSAANAMPPPLLPMPQSEPANEDTAPSEVAMSDTASIRTSIQGRPNSLTMGDDVGERLGIRFSMLAGNQGLSLADELDLDDGEGEDEEYEGHEEDDDDGNRTETEAEAAGDNDSGCDSGSETEDEGDHQPVREYCEMGVQVEEEEESDEEMERPEIVLLEEARAELEQTYSELGRKSSELENVCIELNKTQERIGELEEQVDGLAEEVAGKKRALADKEIDHGHKVKVLEARSREVEERWASLESREKALEKTEKSLDERARNLDKRERMLDNKEAIVTPIPDSPIERAFPILPLDDHHAPAENDAYIQREYEANQGRKRAAGSPTRPPSAIYETIGTQTDPMKPPALQIIPTIAVTPPPPTPPLPGRPKVPMRNAAVQTRNLRQKTRGMQTDEPAFEDRIMKLPARLMPAAILANNNPVLPVAPPTQPERSPPSPPKKSSRRNIKRISTVATAPTSGPAPTSAPRSVPDSPGPPGTALVYSSPKAPFEFVETPEKEKDSVRRHLFNGIDLSHDLPQSSGDDDFHDDADLSGNEFKTALSAPRPKKRDRISSLGRPSPVIEGTDGIVYEAYKKPTNIRRNAILSSGVHAHHRARSPSLTSNRTSESGGPKIGPPFPVPIRYSSRKVGGYANSRTESPTPISASLPRRALPPGRLARQQSIRKVRSAAALPTLRTANSRTRSPPPLSASSAAPDSPLLPPLPRDEVLAPAFDKQKIASSRHKHQASTNTSNTGNASIGSSIQQISVVDAIAQTMVGEWMWKYVRRRRSFGVPDSPQAWDGRDESTTGGGQRHKRWVWLAPYERAVMWSSRQPTSGNALLGKSGRKLPIQSVLDVKDDTPLPKGANPAQPLFNRSILILTPARALKFTAPNKERHYVWLTALSFLSHSAHESEGLLALPPPMPFEYDQMQQQRPQSPPLTRPPIPPVPVNHDPPFHPIRDSIRVAKGKGRSRTSKSEVNGYAGSSSLGRNLRRDIDRHGLMTTDSIAEPPSIPRFPGHSRKRSNTARPSTNRSISHGYNPSLHSSFGGSSNGDYYPPGPMGVGGIGLISGDSSLSHGLPGPNLGGWESGPIGTVRMEAFIDPKPKFEFDEEDEYLGNKPSSYRLRRDRRSSRQESYWSGSGDFYAGGSEAGKGSVVGGSVDDEFFRGGDDPFRGF</sequence>
<feature type="compositionally biased region" description="Pro residues" evidence="2">
    <location>
        <begin position="664"/>
        <end position="679"/>
    </location>
</feature>
<dbReference type="PANTHER" id="PTHR28190:SF2">
    <property type="entry name" value="MIGRATION PROTEIN, PUTATIVE (AFU_ORTHOLOGUE AFUA_2G07730)-RELATED"/>
    <property type="match status" value="1"/>
</dbReference>
<proteinExistence type="predicted"/>
<evidence type="ECO:0000256" key="2">
    <source>
        <dbReference type="SAM" id="MobiDB-lite"/>
    </source>
</evidence>
<feature type="compositionally biased region" description="Low complexity" evidence="2">
    <location>
        <begin position="689"/>
        <end position="709"/>
    </location>
</feature>
<feature type="region of interest" description="Disordered" evidence="2">
    <location>
        <begin position="1143"/>
        <end position="1265"/>
    </location>
</feature>
<keyword evidence="5" id="KW-1185">Reference proteome</keyword>
<dbReference type="GO" id="GO:0015631">
    <property type="term" value="F:tubulin binding"/>
    <property type="evidence" value="ECO:0007669"/>
    <property type="project" value="TreeGrafter"/>
</dbReference>
<feature type="compositionally biased region" description="Basic and acidic residues" evidence="2">
    <location>
        <begin position="1383"/>
        <end position="1395"/>
    </location>
</feature>
<feature type="region of interest" description="Disordered" evidence="2">
    <location>
        <begin position="1"/>
        <end position="77"/>
    </location>
</feature>
<feature type="region of interest" description="Disordered" evidence="2">
    <location>
        <begin position="249"/>
        <end position="273"/>
    </location>
</feature>
<keyword evidence="1" id="KW-0175">Coiled coil</keyword>
<feature type="compositionally biased region" description="Basic and acidic residues" evidence="2">
    <location>
        <begin position="1173"/>
        <end position="1183"/>
    </location>
</feature>
<dbReference type="GO" id="GO:0005938">
    <property type="term" value="C:cell cortex"/>
    <property type="evidence" value="ECO:0007669"/>
    <property type="project" value="InterPro"/>
</dbReference>
<dbReference type="Proteomes" id="UP000246991">
    <property type="component" value="Unassembled WGS sequence"/>
</dbReference>
<feature type="compositionally biased region" description="Polar residues" evidence="2">
    <location>
        <begin position="838"/>
        <end position="848"/>
    </location>
</feature>
<feature type="region of interest" description="Disordered" evidence="2">
    <location>
        <begin position="827"/>
        <end position="944"/>
    </location>
</feature>
<feature type="region of interest" description="Disordered" evidence="2">
    <location>
        <begin position="956"/>
        <end position="977"/>
    </location>
</feature>
<feature type="coiled-coil region" evidence="1">
    <location>
        <begin position="398"/>
        <end position="509"/>
    </location>
</feature>
<reference evidence="4 5" key="1">
    <citation type="submission" date="2018-03" db="EMBL/GenBank/DDBJ databases">
        <title>Genomes of Pezizomycetes fungi and the evolution of truffles.</title>
        <authorList>
            <person name="Murat C."/>
            <person name="Payen T."/>
            <person name="Noel B."/>
            <person name="Kuo A."/>
            <person name="Martin F.M."/>
        </authorList>
    </citation>
    <scope>NUCLEOTIDE SEQUENCE [LARGE SCALE GENOMIC DNA]</scope>
    <source>
        <strain evidence="4">091103-1</strain>
    </source>
</reference>
<dbReference type="Pfam" id="PF12814">
    <property type="entry name" value="Mcp5_PH"/>
    <property type="match status" value="1"/>
</dbReference>
<dbReference type="GO" id="GO:0032065">
    <property type="term" value="P:maintenance of protein location in cell cortex"/>
    <property type="evidence" value="ECO:0007669"/>
    <property type="project" value="InterPro"/>
</dbReference>
<feature type="compositionally biased region" description="Low complexity" evidence="2">
    <location>
        <begin position="36"/>
        <end position="50"/>
    </location>
</feature>
<feature type="compositionally biased region" description="Acidic residues" evidence="2">
    <location>
        <begin position="317"/>
        <end position="340"/>
    </location>
</feature>
<feature type="compositionally biased region" description="Polar residues" evidence="2">
    <location>
        <begin position="1245"/>
        <end position="1265"/>
    </location>
</feature>
<dbReference type="Gene3D" id="1.10.287.1490">
    <property type="match status" value="1"/>
</dbReference>